<evidence type="ECO:0000313" key="2">
    <source>
        <dbReference type="Proteomes" id="UP000516384"/>
    </source>
</evidence>
<sequence length="59" mass="6825">MKRKGRNPEVSHFDEGIMYTNVRYPSEPFTLREFALLENSKPEQIDLFDIGGCGCIVQF</sequence>
<accession>A0A7H0Y262</accession>
<proteinExistence type="predicted"/>
<reference evidence="1 2" key="1">
    <citation type="submission" date="2020-09" db="EMBL/GenBank/DDBJ databases">
        <title>Characterization of Paenibacillus peoriae strain ZF390 with broad-spectrum antimicrobial activity as a potential biocontrol agent.</title>
        <authorList>
            <person name="Li L."/>
            <person name="Zhao Y."/>
            <person name="Li B."/>
            <person name="Xie X."/>
        </authorList>
    </citation>
    <scope>NUCLEOTIDE SEQUENCE [LARGE SCALE GENOMIC DNA]</scope>
    <source>
        <strain evidence="1 2">ZF390</strain>
    </source>
</reference>
<gene>
    <name evidence="1" type="ORF">IAQ67_14735</name>
</gene>
<protein>
    <submittedName>
        <fullName evidence="1">Uncharacterized protein</fullName>
    </submittedName>
</protein>
<dbReference type="Proteomes" id="UP000516384">
    <property type="component" value="Chromosome"/>
</dbReference>
<name>A0A7H0Y262_9BACL</name>
<evidence type="ECO:0000313" key="1">
    <source>
        <dbReference type="EMBL" id="QNR65170.1"/>
    </source>
</evidence>
<dbReference type="AlphaFoldDB" id="A0A7H0Y262"/>
<dbReference type="EMBL" id="CP061172">
    <property type="protein sequence ID" value="QNR65170.1"/>
    <property type="molecule type" value="Genomic_DNA"/>
</dbReference>
<organism evidence="1 2">
    <name type="scientific">Paenibacillus peoriae</name>
    <dbReference type="NCBI Taxonomy" id="59893"/>
    <lineage>
        <taxon>Bacteria</taxon>
        <taxon>Bacillati</taxon>
        <taxon>Bacillota</taxon>
        <taxon>Bacilli</taxon>
        <taxon>Bacillales</taxon>
        <taxon>Paenibacillaceae</taxon>
        <taxon>Paenibacillus</taxon>
    </lineage>
</organism>